<proteinExistence type="predicted"/>
<dbReference type="Pfam" id="PF26078">
    <property type="entry name" value="Baseplate_J_M"/>
    <property type="match status" value="1"/>
</dbReference>
<gene>
    <name evidence="2" type="ORF">N5I27_03735</name>
</gene>
<evidence type="ECO:0000313" key="2">
    <source>
        <dbReference type="EMBL" id="MDH1437536.1"/>
    </source>
</evidence>
<comment type="caution">
    <text evidence="2">The sequence shown here is derived from an EMBL/GenBank/DDBJ whole genome shotgun (WGS) entry which is preliminary data.</text>
</comment>
<accession>A0AA42QN78</accession>
<evidence type="ECO:0000259" key="1">
    <source>
        <dbReference type="Pfam" id="PF26078"/>
    </source>
</evidence>
<dbReference type="PANTHER" id="PTHR37829:SF3">
    <property type="entry name" value="PROTEIN JAYE-RELATED"/>
    <property type="match status" value="1"/>
</dbReference>
<dbReference type="PANTHER" id="PTHR37829">
    <property type="entry name" value="PHAGE-LIKE ELEMENT PBSX PROTEIN XKDT"/>
    <property type="match status" value="1"/>
</dbReference>
<reference evidence="2" key="1">
    <citation type="submission" date="2022-09" db="EMBL/GenBank/DDBJ databases">
        <title>Intensive care unit water sources are persistently colonized with multi-drug resistant bacteria and are the site of extensive horizontal gene transfer of antibiotic resistance genes.</title>
        <authorList>
            <person name="Diorio-Toth L."/>
        </authorList>
    </citation>
    <scope>NUCLEOTIDE SEQUENCE</scope>
    <source>
        <strain evidence="2">GD03725</strain>
    </source>
</reference>
<dbReference type="InterPro" id="IPR052399">
    <property type="entry name" value="Phage_Baseplate_Assmbl_Protein"/>
</dbReference>
<dbReference type="RefSeq" id="WP_279746434.1">
    <property type="nucleotide sequence ID" value="NZ_JAOCIL010000001.1"/>
</dbReference>
<sequence>MFPILNFYQVHQIIVQEIRNRKGLSITTDSDASIRADGTASVVEGLYQHQNYIQRQLFAQTADEAYLYIHAEEVDVPRAPSGRASGSVKAISNVEVTLSENQKITDGKGHFYTVTHAVLLGANQETVVSVEADQMGAAWNFSGEQMVWVSPPAGLRGTADVVSIGGGTDVEDVELWRERILTRKRLGSHRDRPLDIETDLKEVPGVKHVYVYPKRRGLGSMDVAITAAGNPPALPSPALISAAQLVLDTNAGFWADCRIYSPTLQLVDVTATVTGAGVDLEEVRSIIREYFAELGPAQTYQESVLNARIMNVLGVSDVVLTPSSNVVPTVNWMHTYWLRLGNLDVRYAV</sequence>
<dbReference type="InterPro" id="IPR058531">
    <property type="entry name" value="Baseplate_J_M"/>
</dbReference>
<protein>
    <submittedName>
        <fullName evidence="2">Baseplate J/gp47 family protein</fullName>
    </submittedName>
</protein>
<dbReference type="EMBL" id="JAOCIL010000001">
    <property type="protein sequence ID" value="MDH1437536.1"/>
    <property type="molecule type" value="Genomic_DNA"/>
</dbReference>
<evidence type="ECO:0000313" key="3">
    <source>
        <dbReference type="Proteomes" id="UP001161567"/>
    </source>
</evidence>
<dbReference type="AlphaFoldDB" id="A0AA42QN78"/>
<feature type="domain" description="Baseplate J-like central" evidence="1">
    <location>
        <begin position="195"/>
        <end position="250"/>
    </location>
</feature>
<dbReference type="Proteomes" id="UP001161567">
    <property type="component" value="Unassembled WGS sequence"/>
</dbReference>
<organism evidence="2 3">
    <name type="scientific">Acinetobacter johnsonii</name>
    <dbReference type="NCBI Taxonomy" id="40214"/>
    <lineage>
        <taxon>Bacteria</taxon>
        <taxon>Pseudomonadati</taxon>
        <taxon>Pseudomonadota</taxon>
        <taxon>Gammaproteobacteria</taxon>
        <taxon>Moraxellales</taxon>
        <taxon>Moraxellaceae</taxon>
        <taxon>Acinetobacter</taxon>
    </lineage>
</organism>
<name>A0AA42QN78_ACIJO</name>